<reference evidence="1 2" key="1">
    <citation type="submission" date="2024-05" db="EMBL/GenBank/DDBJ databases">
        <authorList>
            <person name="Wallberg A."/>
        </authorList>
    </citation>
    <scope>NUCLEOTIDE SEQUENCE [LARGE SCALE GENOMIC DNA]</scope>
</reference>
<dbReference type="EMBL" id="CAXKWB010014161">
    <property type="protein sequence ID" value="CAL4109895.1"/>
    <property type="molecule type" value="Genomic_DNA"/>
</dbReference>
<feature type="non-terminal residue" evidence="1">
    <location>
        <position position="146"/>
    </location>
</feature>
<dbReference type="Proteomes" id="UP001497623">
    <property type="component" value="Unassembled WGS sequence"/>
</dbReference>
<evidence type="ECO:0000313" key="2">
    <source>
        <dbReference type="Proteomes" id="UP001497623"/>
    </source>
</evidence>
<name>A0AAV2R140_MEGNR</name>
<sequence length="146" mass="15851">MKNVESNAVLCFPLCSQISESHHIVDAITSPIADVLNSAVFHLIPANPSGTQDVQFTGALIPSAAEYLEVPDIASFKEEDQGGSLITVQDLPDYRYTTISTTTSAIAAAIRPQIHTTSGEALFQCPEQGCDYTSKRRDKLKNHMLN</sequence>
<protein>
    <recommendedName>
        <fullName evidence="3">C2H2-type domain-containing protein</fullName>
    </recommendedName>
</protein>
<evidence type="ECO:0008006" key="3">
    <source>
        <dbReference type="Google" id="ProtNLM"/>
    </source>
</evidence>
<organism evidence="1 2">
    <name type="scientific">Meganyctiphanes norvegica</name>
    <name type="common">Northern krill</name>
    <name type="synonym">Thysanopoda norvegica</name>
    <dbReference type="NCBI Taxonomy" id="48144"/>
    <lineage>
        <taxon>Eukaryota</taxon>
        <taxon>Metazoa</taxon>
        <taxon>Ecdysozoa</taxon>
        <taxon>Arthropoda</taxon>
        <taxon>Crustacea</taxon>
        <taxon>Multicrustacea</taxon>
        <taxon>Malacostraca</taxon>
        <taxon>Eumalacostraca</taxon>
        <taxon>Eucarida</taxon>
        <taxon>Euphausiacea</taxon>
        <taxon>Euphausiidae</taxon>
        <taxon>Meganyctiphanes</taxon>
    </lineage>
</organism>
<proteinExistence type="predicted"/>
<comment type="caution">
    <text evidence="1">The sequence shown here is derived from an EMBL/GenBank/DDBJ whole genome shotgun (WGS) entry which is preliminary data.</text>
</comment>
<dbReference type="AlphaFoldDB" id="A0AAV2R140"/>
<evidence type="ECO:0000313" key="1">
    <source>
        <dbReference type="EMBL" id="CAL4109895.1"/>
    </source>
</evidence>
<accession>A0AAV2R140</accession>
<gene>
    <name evidence="1" type="ORF">MNOR_LOCUS19227</name>
</gene>
<keyword evidence="2" id="KW-1185">Reference proteome</keyword>